<name>A0ABW5V391_9BACI</name>
<dbReference type="InterPro" id="IPR010985">
    <property type="entry name" value="Ribbon_hlx_hlx"/>
</dbReference>
<evidence type="ECO:0000313" key="1">
    <source>
        <dbReference type="EMBL" id="MFD2759920.1"/>
    </source>
</evidence>
<comment type="caution">
    <text evidence="1">The sequence shown here is derived from an EMBL/GenBank/DDBJ whole genome shotgun (WGS) entry which is preliminary data.</text>
</comment>
<gene>
    <name evidence="1" type="ORF">ACFSUO_02845</name>
</gene>
<dbReference type="RefSeq" id="WP_382390891.1">
    <property type="nucleotide sequence ID" value="NZ_JBHUNA010000005.1"/>
</dbReference>
<dbReference type="Proteomes" id="UP001597502">
    <property type="component" value="Unassembled WGS sequence"/>
</dbReference>
<sequence length="43" mass="5091">MENPMKRKQFHVTKEDEKVLKDLAQSKGLSETEIVREAVREYV</sequence>
<organism evidence="1 2">
    <name type="scientific">Lentibacillus juripiscarius</name>
    <dbReference type="NCBI Taxonomy" id="257446"/>
    <lineage>
        <taxon>Bacteria</taxon>
        <taxon>Bacillati</taxon>
        <taxon>Bacillota</taxon>
        <taxon>Bacilli</taxon>
        <taxon>Bacillales</taxon>
        <taxon>Bacillaceae</taxon>
        <taxon>Lentibacillus</taxon>
    </lineage>
</organism>
<protein>
    <submittedName>
        <fullName evidence="1">Ribbon-helix-helix protein, CopG family</fullName>
    </submittedName>
</protein>
<dbReference type="SUPFAM" id="SSF47598">
    <property type="entry name" value="Ribbon-helix-helix"/>
    <property type="match status" value="1"/>
</dbReference>
<proteinExistence type="predicted"/>
<dbReference type="EMBL" id="JBHUNA010000005">
    <property type="protein sequence ID" value="MFD2759920.1"/>
    <property type="molecule type" value="Genomic_DNA"/>
</dbReference>
<keyword evidence="2" id="KW-1185">Reference proteome</keyword>
<reference evidence="2" key="1">
    <citation type="journal article" date="2019" name="Int. J. Syst. Evol. Microbiol.">
        <title>The Global Catalogue of Microorganisms (GCM) 10K type strain sequencing project: providing services to taxonomists for standard genome sequencing and annotation.</title>
        <authorList>
            <consortium name="The Broad Institute Genomics Platform"/>
            <consortium name="The Broad Institute Genome Sequencing Center for Infectious Disease"/>
            <person name="Wu L."/>
            <person name="Ma J."/>
        </authorList>
    </citation>
    <scope>NUCLEOTIDE SEQUENCE [LARGE SCALE GENOMIC DNA]</scope>
    <source>
        <strain evidence="2">TISTR 1535</strain>
    </source>
</reference>
<accession>A0ABW5V391</accession>
<evidence type="ECO:0000313" key="2">
    <source>
        <dbReference type="Proteomes" id="UP001597502"/>
    </source>
</evidence>